<sequence length="588" mass="63929">MDLRRGRDLNGRSMLHLAAKAGALDFCRFLVEELGFSANSTSAHGETPILVATEVEDDEVDIVPVLRYLLARGGDPAAADEKGYTPLHNAAEFGHIKAVRLLLSKGVPVDPLNSRGTPLHLAAAMDHDQPNRVVNHVLSPLMMACCGRSLKCMKLLVQVLLGWLVLNFKSPSGRPVLFQAVDDGITDIVRSLLEAGADPNIDDGSEPRVCQNLSRTSRSRDSIVKAAAMASSPFEVAIEAAVNGNLLRLREIASTMDLRRARGFKGRNLLHFAAEKGRLDLCRFLIEESGFNPNSTSAEGETPILVATSIMEDRTDDVVPVLRYLLDHGGDPAAPDDRGYTPLHNAAEYGHHEAVRVLLSEGVPVNPLNRRGTPLHLAAAKGHDQPNRVGYHVLSPLAMACCGHYFKCMKLLVEAGADVNLKGPTGKPVLFNAVEDGLTDIVKFLLEVGADPNHGTLPIMLAAAGEQHEIVEILLPCTKRIPHFSDWSVDGVIGTMKNLRTEPQATGIDPHDATLFANLSLCWLRLGEGELALSNAQQCKALAPQWVKAWYREGMALSMLKLHRQAVEVFEEALKLDPSSEEIKKGLR</sequence>
<organism evidence="5 6">
    <name type="scientific">Digitaria exilis</name>
    <dbReference type="NCBI Taxonomy" id="1010633"/>
    <lineage>
        <taxon>Eukaryota</taxon>
        <taxon>Viridiplantae</taxon>
        <taxon>Streptophyta</taxon>
        <taxon>Embryophyta</taxon>
        <taxon>Tracheophyta</taxon>
        <taxon>Spermatophyta</taxon>
        <taxon>Magnoliopsida</taxon>
        <taxon>Liliopsida</taxon>
        <taxon>Poales</taxon>
        <taxon>Poaceae</taxon>
        <taxon>PACMAD clade</taxon>
        <taxon>Panicoideae</taxon>
        <taxon>Panicodae</taxon>
        <taxon>Paniceae</taxon>
        <taxon>Anthephorinae</taxon>
        <taxon>Digitaria</taxon>
    </lineage>
</organism>
<dbReference type="Gene3D" id="1.25.40.10">
    <property type="entry name" value="Tetratricopeptide repeat domain"/>
    <property type="match status" value="1"/>
</dbReference>
<feature type="repeat" description="ANK" evidence="3">
    <location>
        <begin position="425"/>
        <end position="453"/>
    </location>
</feature>
<feature type="repeat" description="ANK" evidence="3">
    <location>
        <begin position="338"/>
        <end position="370"/>
    </location>
</feature>
<keyword evidence="1" id="KW-0677">Repeat</keyword>
<dbReference type="Pfam" id="PF00023">
    <property type="entry name" value="Ank"/>
    <property type="match status" value="1"/>
</dbReference>
<feature type="repeat" description="ANK" evidence="3">
    <location>
        <begin position="10"/>
        <end position="32"/>
    </location>
</feature>
<dbReference type="OrthoDB" id="687050at2759"/>
<feature type="repeat" description="TPR" evidence="4">
    <location>
        <begin position="547"/>
        <end position="580"/>
    </location>
</feature>
<dbReference type="InterPro" id="IPR036770">
    <property type="entry name" value="Ankyrin_rpt-contain_sf"/>
</dbReference>
<dbReference type="InterPro" id="IPR013105">
    <property type="entry name" value="TPR_2"/>
</dbReference>
<dbReference type="Proteomes" id="UP000636709">
    <property type="component" value="Unassembled WGS sequence"/>
</dbReference>
<dbReference type="SUPFAM" id="SSF48452">
    <property type="entry name" value="TPR-like"/>
    <property type="match status" value="1"/>
</dbReference>
<dbReference type="SMART" id="SM00248">
    <property type="entry name" value="ANK"/>
    <property type="match status" value="10"/>
</dbReference>
<comment type="caution">
    <text evidence="5">The sequence shown here is derived from an EMBL/GenBank/DDBJ whole genome shotgun (WGS) entry which is preliminary data.</text>
</comment>
<feature type="repeat" description="ANK" evidence="3">
    <location>
        <begin position="172"/>
        <end position="204"/>
    </location>
</feature>
<dbReference type="SUPFAM" id="SSF48403">
    <property type="entry name" value="Ankyrin repeat"/>
    <property type="match status" value="2"/>
</dbReference>
<gene>
    <name evidence="5" type="ORF">HU200_039813</name>
</gene>
<evidence type="ECO:0000313" key="6">
    <source>
        <dbReference type="Proteomes" id="UP000636709"/>
    </source>
</evidence>
<dbReference type="EMBL" id="JACEFO010001947">
    <property type="protein sequence ID" value="KAF8692210.1"/>
    <property type="molecule type" value="Genomic_DNA"/>
</dbReference>
<keyword evidence="3" id="KW-0040">ANK repeat</keyword>
<feature type="repeat" description="ANK" evidence="3">
    <location>
        <begin position="265"/>
        <end position="287"/>
    </location>
</feature>
<accession>A0A835BFP0</accession>
<protein>
    <submittedName>
        <fullName evidence="5">Uncharacterized protein</fullName>
    </submittedName>
</protein>
<keyword evidence="2 4" id="KW-0802">TPR repeat</keyword>
<dbReference type="InterPro" id="IPR002110">
    <property type="entry name" value="Ankyrin_rpt"/>
</dbReference>
<dbReference type="InterPro" id="IPR051616">
    <property type="entry name" value="Cul2-RING_E3_ligase_SR"/>
</dbReference>
<evidence type="ECO:0000256" key="4">
    <source>
        <dbReference type="PROSITE-ProRule" id="PRU00339"/>
    </source>
</evidence>
<dbReference type="Pfam" id="PF12796">
    <property type="entry name" value="Ank_2"/>
    <property type="match status" value="4"/>
</dbReference>
<dbReference type="PROSITE" id="PS50088">
    <property type="entry name" value="ANK_REPEAT"/>
    <property type="match status" value="7"/>
</dbReference>
<dbReference type="AlphaFoldDB" id="A0A835BFP0"/>
<dbReference type="PROSITE" id="PS50005">
    <property type="entry name" value="TPR"/>
    <property type="match status" value="1"/>
</dbReference>
<evidence type="ECO:0000256" key="1">
    <source>
        <dbReference type="ARBA" id="ARBA00022737"/>
    </source>
</evidence>
<evidence type="ECO:0000256" key="2">
    <source>
        <dbReference type="ARBA" id="ARBA00022803"/>
    </source>
</evidence>
<reference evidence="5" key="1">
    <citation type="submission" date="2020-07" db="EMBL/GenBank/DDBJ databases">
        <title>Genome sequence and genetic diversity analysis of an under-domesticated orphan crop, white fonio (Digitaria exilis).</title>
        <authorList>
            <person name="Bennetzen J.L."/>
            <person name="Chen S."/>
            <person name="Ma X."/>
            <person name="Wang X."/>
            <person name="Yssel A.E.J."/>
            <person name="Chaluvadi S.R."/>
            <person name="Johnson M."/>
            <person name="Gangashetty P."/>
            <person name="Hamidou F."/>
            <person name="Sanogo M.D."/>
            <person name="Zwaenepoel A."/>
            <person name="Wallace J."/>
            <person name="Van De Peer Y."/>
            <person name="Van Deynze A."/>
        </authorList>
    </citation>
    <scope>NUCLEOTIDE SEQUENCE</scope>
    <source>
        <tissue evidence="5">Leaves</tissue>
    </source>
</reference>
<feature type="repeat" description="ANK" evidence="3">
    <location>
        <begin position="82"/>
        <end position="114"/>
    </location>
</feature>
<dbReference type="Pfam" id="PF07719">
    <property type="entry name" value="TPR_2"/>
    <property type="match status" value="1"/>
</dbReference>
<dbReference type="PRINTS" id="PR01415">
    <property type="entry name" value="ANKYRIN"/>
</dbReference>
<evidence type="ECO:0000256" key="3">
    <source>
        <dbReference type="PROSITE-ProRule" id="PRU00023"/>
    </source>
</evidence>
<dbReference type="PROSITE" id="PS50297">
    <property type="entry name" value="ANK_REP_REGION"/>
    <property type="match status" value="6"/>
</dbReference>
<dbReference type="PANTHER" id="PTHR46224:SF66">
    <property type="match status" value="1"/>
</dbReference>
<name>A0A835BFP0_9POAL</name>
<dbReference type="InterPro" id="IPR019734">
    <property type="entry name" value="TPR_rpt"/>
</dbReference>
<dbReference type="InterPro" id="IPR011990">
    <property type="entry name" value="TPR-like_helical_dom_sf"/>
</dbReference>
<dbReference type="SMART" id="SM00028">
    <property type="entry name" value="TPR"/>
    <property type="match status" value="2"/>
</dbReference>
<evidence type="ECO:0000313" key="5">
    <source>
        <dbReference type="EMBL" id="KAF8692210.1"/>
    </source>
</evidence>
<proteinExistence type="predicted"/>
<feature type="repeat" description="ANK" evidence="3">
    <location>
        <begin position="44"/>
        <end position="81"/>
    </location>
</feature>
<dbReference type="Gene3D" id="1.25.40.20">
    <property type="entry name" value="Ankyrin repeat-containing domain"/>
    <property type="match status" value="5"/>
</dbReference>
<keyword evidence="6" id="KW-1185">Reference proteome</keyword>
<dbReference type="Pfam" id="PF13637">
    <property type="entry name" value="Ank_4"/>
    <property type="match status" value="1"/>
</dbReference>
<dbReference type="PANTHER" id="PTHR46224">
    <property type="entry name" value="ANKYRIN REPEAT FAMILY PROTEIN"/>
    <property type="match status" value="1"/>
</dbReference>